<evidence type="ECO:0000313" key="2">
    <source>
        <dbReference type="Proteomes" id="UP001458880"/>
    </source>
</evidence>
<keyword evidence="2" id="KW-1185">Reference proteome</keyword>
<sequence>METASVWKCKRECESRVVRENVLGDILNTILICPNIFTRRLSAQTGVLHGGVIHVTLSKEGITVSDSRVR</sequence>
<proteinExistence type="predicted"/>
<dbReference type="EMBL" id="JASPKY010000739">
    <property type="protein sequence ID" value="KAK9685918.1"/>
    <property type="molecule type" value="Genomic_DNA"/>
</dbReference>
<protein>
    <submittedName>
        <fullName evidence="1">Uncharacterized protein</fullName>
    </submittedName>
</protein>
<organism evidence="1 2">
    <name type="scientific">Popillia japonica</name>
    <name type="common">Japanese beetle</name>
    <dbReference type="NCBI Taxonomy" id="7064"/>
    <lineage>
        <taxon>Eukaryota</taxon>
        <taxon>Metazoa</taxon>
        <taxon>Ecdysozoa</taxon>
        <taxon>Arthropoda</taxon>
        <taxon>Hexapoda</taxon>
        <taxon>Insecta</taxon>
        <taxon>Pterygota</taxon>
        <taxon>Neoptera</taxon>
        <taxon>Endopterygota</taxon>
        <taxon>Coleoptera</taxon>
        <taxon>Polyphaga</taxon>
        <taxon>Scarabaeiformia</taxon>
        <taxon>Scarabaeidae</taxon>
        <taxon>Rutelinae</taxon>
        <taxon>Popillia</taxon>
    </lineage>
</organism>
<reference evidence="1 2" key="1">
    <citation type="journal article" date="2024" name="BMC Genomics">
        <title>De novo assembly and annotation of Popillia japonica's genome with initial clues to its potential as an invasive pest.</title>
        <authorList>
            <person name="Cucini C."/>
            <person name="Boschi S."/>
            <person name="Funari R."/>
            <person name="Cardaioli E."/>
            <person name="Iannotti N."/>
            <person name="Marturano G."/>
            <person name="Paoli F."/>
            <person name="Bruttini M."/>
            <person name="Carapelli A."/>
            <person name="Frati F."/>
            <person name="Nardi F."/>
        </authorList>
    </citation>
    <scope>NUCLEOTIDE SEQUENCE [LARGE SCALE GENOMIC DNA]</scope>
    <source>
        <strain evidence="1">DMR45628</strain>
    </source>
</reference>
<comment type="caution">
    <text evidence="1">The sequence shown here is derived from an EMBL/GenBank/DDBJ whole genome shotgun (WGS) entry which is preliminary data.</text>
</comment>
<evidence type="ECO:0000313" key="1">
    <source>
        <dbReference type="EMBL" id="KAK9685918.1"/>
    </source>
</evidence>
<dbReference type="Proteomes" id="UP001458880">
    <property type="component" value="Unassembled WGS sequence"/>
</dbReference>
<gene>
    <name evidence="1" type="ORF">QE152_g37582</name>
</gene>
<accession>A0AAW1IA09</accession>
<dbReference type="AlphaFoldDB" id="A0AAW1IA09"/>
<name>A0AAW1IA09_POPJA</name>